<name>A0A9P5N8V6_GYMJU</name>
<dbReference type="Proteomes" id="UP000724874">
    <property type="component" value="Unassembled WGS sequence"/>
</dbReference>
<evidence type="ECO:0000313" key="2">
    <source>
        <dbReference type="Proteomes" id="UP000724874"/>
    </source>
</evidence>
<accession>A0A9P5N8V6</accession>
<gene>
    <name evidence="1" type="ORF">CPB84DRAFT_1690970</name>
</gene>
<reference evidence="1" key="1">
    <citation type="submission" date="2020-11" db="EMBL/GenBank/DDBJ databases">
        <authorList>
            <consortium name="DOE Joint Genome Institute"/>
            <person name="Ahrendt S."/>
            <person name="Riley R."/>
            <person name="Andreopoulos W."/>
            <person name="LaButti K."/>
            <person name="Pangilinan J."/>
            <person name="Ruiz-duenas F.J."/>
            <person name="Barrasa J.M."/>
            <person name="Sanchez-Garcia M."/>
            <person name="Camarero S."/>
            <person name="Miyauchi S."/>
            <person name="Serrano A."/>
            <person name="Linde D."/>
            <person name="Babiker R."/>
            <person name="Drula E."/>
            <person name="Ayuso-Fernandez I."/>
            <person name="Pacheco R."/>
            <person name="Padilla G."/>
            <person name="Ferreira P."/>
            <person name="Barriuso J."/>
            <person name="Kellner H."/>
            <person name="Castanera R."/>
            <person name="Alfaro M."/>
            <person name="Ramirez L."/>
            <person name="Pisabarro A.G."/>
            <person name="Kuo A."/>
            <person name="Tritt A."/>
            <person name="Lipzen A."/>
            <person name="He G."/>
            <person name="Yan M."/>
            <person name="Ng V."/>
            <person name="Cullen D."/>
            <person name="Martin F."/>
            <person name="Rosso M.-N."/>
            <person name="Henrissat B."/>
            <person name="Hibbett D."/>
            <person name="Martinez A.T."/>
            <person name="Grigoriev I.V."/>
        </authorList>
    </citation>
    <scope>NUCLEOTIDE SEQUENCE</scope>
    <source>
        <strain evidence="1">AH 44721</strain>
    </source>
</reference>
<proteinExistence type="predicted"/>
<dbReference type="AlphaFoldDB" id="A0A9P5N8V6"/>
<organism evidence="1 2">
    <name type="scientific">Gymnopilus junonius</name>
    <name type="common">Spectacular rustgill mushroom</name>
    <name type="synonym">Gymnopilus spectabilis subsp. junonius</name>
    <dbReference type="NCBI Taxonomy" id="109634"/>
    <lineage>
        <taxon>Eukaryota</taxon>
        <taxon>Fungi</taxon>
        <taxon>Dikarya</taxon>
        <taxon>Basidiomycota</taxon>
        <taxon>Agaricomycotina</taxon>
        <taxon>Agaricomycetes</taxon>
        <taxon>Agaricomycetidae</taxon>
        <taxon>Agaricales</taxon>
        <taxon>Agaricineae</taxon>
        <taxon>Hymenogastraceae</taxon>
        <taxon>Gymnopilus</taxon>
    </lineage>
</organism>
<protein>
    <submittedName>
        <fullName evidence="1">Uncharacterized protein</fullName>
    </submittedName>
</protein>
<evidence type="ECO:0000313" key="1">
    <source>
        <dbReference type="EMBL" id="KAF8873105.1"/>
    </source>
</evidence>
<sequence>MYNFHASASAYAEFWNNTFETSSVTVSRALIWQVFVQESVRTIAQKSTVDLELDDNLPIKDVTTGAFSILGERGIIRAADRHSCSECTQPHRTSNNSLINNPAAVAGVNQNAEAVPALNNQLASTQTEALPFSGTQETSDDTKKFVKMVVLDGIVMGPTHCAYPNCTNDLSDV</sequence>
<comment type="caution">
    <text evidence="1">The sequence shown here is derived from an EMBL/GenBank/DDBJ whole genome shotgun (WGS) entry which is preliminary data.</text>
</comment>
<dbReference type="OrthoDB" id="2527272at2759"/>
<keyword evidence="2" id="KW-1185">Reference proteome</keyword>
<dbReference type="EMBL" id="JADNYJ010000247">
    <property type="protein sequence ID" value="KAF8873105.1"/>
    <property type="molecule type" value="Genomic_DNA"/>
</dbReference>